<organism evidence="2 3">
    <name type="scientific">Cellulomonas avistercoris</name>
    <dbReference type="NCBI Taxonomy" id="2762242"/>
    <lineage>
        <taxon>Bacteria</taxon>
        <taxon>Bacillati</taxon>
        <taxon>Actinomycetota</taxon>
        <taxon>Actinomycetes</taxon>
        <taxon>Micrococcales</taxon>
        <taxon>Cellulomonadaceae</taxon>
        <taxon>Cellulomonas</taxon>
    </lineage>
</organism>
<sequence>MAVVIWILVALLAAAAVLVVVSPSTGENDNPWRAFRRGLQARRHPDAQQDEAARAASADPVDLSLADFLRATASEGDGYLQPEELVEDLRTARERARTARERAAHVVRPRRDHAGTRDHAGARDRAEAQRTTR</sequence>
<accession>A0ABR8QG85</accession>
<proteinExistence type="predicted"/>
<dbReference type="Proteomes" id="UP000604241">
    <property type="component" value="Unassembled WGS sequence"/>
</dbReference>
<feature type="region of interest" description="Disordered" evidence="1">
    <location>
        <begin position="40"/>
        <end position="59"/>
    </location>
</feature>
<feature type="compositionally biased region" description="Basic and acidic residues" evidence="1">
    <location>
        <begin position="112"/>
        <end position="133"/>
    </location>
</feature>
<evidence type="ECO:0000313" key="2">
    <source>
        <dbReference type="EMBL" id="MBD7919442.1"/>
    </source>
</evidence>
<keyword evidence="3" id="KW-1185">Reference proteome</keyword>
<dbReference type="EMBL" id="JACSQV010000012">
    <property type="protein sequence ID" value="MBD7919442.1"/>
    <property type="molecule type" value="Genomic_DNA"/>
</dbReference>
<evidence type="ECO:0008006" key="4">
    <source>
        <dbReference type="Google" id="ProtNLM"/>
    </source>
</evidence>
<evidence type="ECO:0000256" key="1">
    <source>
        <dbReference type="SAM" id="MobiDB-lite"/>
    </source>
</evidence>
<comment type="caution">
    <text evidence="2">The sequence shown here is derived from an EMBL/GenBank/DDBJ whole genome shotgun (WGS) entry which is preliminary data.</text>
</comment>
<gene>
    <name evidence="2" type="ORF">H9657_14305</name>
</gene>
<reference evidence="2 3" key="1">
    <citation type="submission" date="2020-08" db="EMBL/GenBank/DDBJ databases">
        <title>A Genomic Blueprint of the Chicken Gut Microbiome.</title>
        <authorList>
            <person name="Gilroy R."/>
            <person name="Ravi A."/>
            <person name="Getino M."/>
            <person name="Pursley I."/>
            <person name="Horton D.L."/>
            <person name="Alikhan N.-F."/>
            <person name="Baker D."/>
            <person name="Gharbi K."/>
            <person name="Hall N."/>
            <person name="Watson M."/>
            <person name="Adriaenssens E.M."/>
            <person name="Foster-Nyarko E."/>
            <person name="Jarju S."/>
            <person name="Secka A."/>
            <person name="Antonio M."/>
            <person name="Oren A."/>
            <person name="Chaudhuri R."/>
            <person name="La Ragione R.M."/>
            <person name="Hildebrand F."/>
            <person name="Pallen M.J."/>
        </authorList>
    </citation>
    <scope>NUCLEOTIDE SEQUENCE [LARGE SCALE GENOMIC DNA]</scope>
    <source>
        <strain evidence="2 3">Sa3CUA2</strain>
    </source>
</reference>
<evidence type="ECO:0000313" key="3">
    <source>
        <dbReference type="Proteomes" id="UP000604241"/>
    </source>
</evidence>
<protein>
    <recommendedName>
        <fullName evidence="4">EF-hand domain-containing protein</fullName>
    </recommendedName>
</protein>
<dbReference type="RefSeq" id="WP_191784088.1">
    <property type="nucleotide sequence ID" value="NZ_JACSQV010000012.1"/>
</dbReference>
<name>A0ABR8QG85_9CELL</name>
<feature type="compositionally biased region" description="Basic and acidic residues" evidence="1">
    <location>
        <begin position="43"/>
        <end position="53"/>
    </location>
</feature>
<feature type="region of interest" description="Disordered" evidence="1">
    <location>
        <begin position="96"/>
        <end position="133"/>
    </location>
</feature>